<dbReference type="Proteomes" id="UP000588051">
    <property type="component" value="Unassembled WGS sequence"/>
</dbReference>
<dbReference type="AlphaFoldDB" id="A0A850QRD0"/>
<dbReference type="RefSeq" id="WP_176804469.1">
    <property type="nucleotide sequence ID" value="NZ_JABXYJ010000008.1"/>
</dbReference>
<protein>
    <submittedName>
        <fullName evidence="1">Uncharacterized protein</fullName>
    </submittedName>
</protein>
<name>A0A850QRD0_9BURK</name>
<keyword evidence="2" id="KW-1185">Reference proteome</keyword>
<organism evidence="1 2">
    <name type="scientific">Undibacterium oligocarboniphilum</name>
    <dbReference type="NCBI Taxonomy" id="666702"/>
    <lineage>
        <taxon>Bacteria</taxon>
        <taxon>Pseudomonadati</taxon>
        <taxon>Pseudomonadota</taxon>
        <taxon>Betaproteobacteria</taxon>
        <taxon>Burkholderiales</taxon>
        <taxon>Oxalobacteraceae</taxon>
        <taxon>Undibacterium</taxon>
    </lineage>
</organism>
<evidence type="ECO:0000313" key="2">
    <source>
        <dbReference type="Proteomes" id="UP000588051"/>
    </source>
</evidence>
<accession>A0A850QRD0</accession>
<reference evidence="1 2" key="1">
    <citation type="submission" date="2020-06" db="EMBL/GenBank/DDBJ databases">
        <authorList>
            <person name="Qiu C."/>
            <person name="Liu Z."/>
        </authorList>
    </citation>
    <scope>NUCLEOTIDE SEQUENCE [LARGE SCALE GENOMIC DNA]</scope>
    <source>
        <strain evidence="1 2">EM 1</strain>
    </source>
</reference>
<sequence length="104" mass="11954">MALDSLLITKRQAHKLEKVVSLLTLPTYDPNALLDFVKQTLHAETDIEMLYRLGFNDIQQAELSKIRTRKRPLGAVLLLQIHETTNIPIAELRSKMGDTRRRFA</sequence>
<evidence type="ECO:0000313" key="1">
    <source>
        <dbReference type="EMBL" id="NVO78934.1"/>
    </source>
</evidence>
<proteinExistence type="predicted"/>
<dbReference type="EMBL" id="JABXYJ010000008">
    <property type="protein sequence ID" value="NVO78934.1"/>
    <property type="molecule type" value="Genomic_DNA"/>
</dbReference>
<comment type="caution">
    <text evidence="1">The sequence shown here is derived from an EMBL/GenBank/DDBJ whole genome shotgun (WGS) entry which is preliminary data.</text>
</comment>
<gene>
    <name evidence="1" type="ORF">HV832_13980</name>
</gene>